<gene>
    <name evidence="2" type="ORF">L497_2041</name>
</gene>
<reference evidence="2 3" key="1">
    <citation type="submission" date="2014-03" db="EMBL/GenBank/DDBJ databases">
        <title>Genome sequence of Bordetella holmseii.</title>
        <authorList>
            <person name="Harvill E."/>
            <person name="Goodfield L.L."/>
            <person name="Ivanov Y."/>
            <person name="Meyer J.A."/>
            <person name="Newth C."/>
            <person name="Cassiday P."/>
            <person name="Tondella M.L."/>
            <person name="Liao P."/>
            <person name="Zimmerman J."/>
            <person name="Meert K."/>
            <person name="Wessel D."/>
            <person name="Berger J."/>
            <person name="Dean J.M."/>
            <person name="Holubkov R."/>
            <person name="Burr J."/>
            <person name="Liu T."/>
            <person name="Brinkac L.M."/>
            <person name="Sanka R."/>
            <person name="Kim M."/>
            <person name="Losada L."/>
        </authorList>
    </citation>
    <scope>NUCLEOTIDE SEQUENCE [LARGE SCALE GENOMIC DNA]</scope>
    <source>
        <strain evidence="2 3">CDC-H585-BH</strain>
    </source>
</reference>
<dbReference type="RefSeq" id="WP_005015298.1">
    <property type="nucleotide sequence ID" value="NZ_JFZZ01000014.1"/>
</dbReference>
<name>A0A158M9J2_9BORD</name>
<dbReference type="STRING" id="35814.BBB42_13475"/>
<feature type="signal peptide" evidence="1">
    <location>
        <begin position="1"/>
        <end position="20"/>
    </location>
</feature>
<evidence type="ECO:0000313" key="3">
    <source>
        <dbReference type="Proteomes" id="UP000026682"/>
    </source>
</evidence>
<dbReference type="Proteomes" id="UP000026682">
    <property type="component" value="Unassembled WGS sequence"/>
</dbReference>
<accession>A0A158M9J2</accession>
<organism evidence="2 3">
    <name type="scientific">Bordetella holmesii CDC-H585-BH</name>
    <dbReference type="NCBI Taxonomy" id="1331206"/>
    <lineage>
        <taxon>Bacteria</taxon>
        <taxon>Pseudomonadati</taxon>
        <taxon>Pseudomonadota</taxon>
        <taxon>Betaproteobacteria</taxon>
        <taxon>Burkholderiales</taxon>
        <taxon>Alcaligenaceae</taxon>
        <taxon>Bordetella</taxon>
    </lineage>
</organism>
<dbReference type="AlphaFoldDB" id="A0A158M9J2"/>
<evidence type="ECO:0000256" key="1">
    <source>
        <dbReference type="SAM" id="SignalP"/>
    </source>
</evidence>
<proteinExistence type="predicted"/>
<dbReference type="EMBL" id="JFZZ01000014">
    <property type="protein sequence ID" value="KAK98868.1"/>
    <property type="molecule type" value="Genomic_DNA"/>
</dbReference>
<keyword evidence="1" id="KW-0732">Signal</keyword>
<evidence type="ECO:0000313" key="2">
    <source>
        <dbReference type="EMBL" id="KAK98868.1"/>
    </source>
</evidence>
<comment type="caution">
    <text evidence="2">The sequence shown here is derived from an EMBL/GenBank/DDBJ whole genome shotgun (WGS) entry which is preliminary data.</text>
</comment>
<protein>
    <recommendedName>
        <fullName evidence="4">N-acetyltransferase YedL</fullName>
    </recommendedName>
</protein>
<sequence length="74" mass="8425">MTRYCTLFGLFLLGASATQAAEFTPNGSLSLTQTFYGDSGNYQTTNSHPSAVLNYQFSPKWSIDLEWDRSWNRY</sequence>
<dbReference type="PATRIC" id="fig|1331206.3.peg.344"/>
<evidence type="ECO:0008006" key="4">
    <source>
        <dbReference type="Google" id="ProtNLM"/>
    </source>
</evidence>
<feature type="chain" id="PRO_5007628670" description="N-acetyltransferase YedL" evidence="1">
    <location>
        <begin position="21"/>
        <end position="74"/>
    </location>
</feature>
<dbReference type="GeneID" id="93119171"/>